<evidence type="ECO:0000256" key="8">
    <source>
        <dbReference type="RuleBase" id="RU003346"/>
    </source>
</evidence>
<evidence type="ECO:0000256" key="4">
    <source>
        <dbReference type="ARBA" id="ARBA00022597"/>
    </source>
</evidence>
<comment type="subcellular location">
    <subcellularLocation>
        <location evidence="1">Membrane</location>
        <topology evidence="1">Multi-pass membrane protein</topology>
    </subcellularLocation>
</comment>
<comment type="similarity">
    <text evidence="2 8">Belongs to the major facilitator superfamily. Sugar transporter (TC 2.A.1.1) family.</text>
</comment>
<protein>
    <submittedName>
        <fullName evidence="13">Sugar transporter ERD6-like 5 isoform X1</fullName>
    </submittedName>
</protein>
<dbReference type="InterPro" id="IPR003663">
    <property type="entry name" value="Sugar/inositol_transpt"/>
</dbReference>
<dbReference type="RefSeq" id="XP_060667755.1">
    <property type="nucleotide sequence ID" value="XM_060811772.1"/>
</dbReference>
<dbReference type="InterPro" id="IPR020846">
    <property type="entry name" value="MFS_dom"/>
</dbReference>
<feature type="transmembrane region" description="Helical" evidence="10">
    <location>
        <begin position="340"/>
        <end position="364"/>
    </location>
</feature>
<dbReference type="PANTHER" id="PTHR48021:SF93">
    <property type="entry name" value="SUGAR TRANSPORTER ERD6-LIKE 1-RELATED"/>
    <property type="match status" value="1"/>
</dbReference>
<evidence type="ECO:0000313" key="12">
    <source>
        <dbReference type="Proteomes" id="UP001652623"/>
    </source>
</evidence>
<evidence type="ECO:0000256" key="10">
    <source>
        <dbReference type="SAM" id="Phobius"/>
    </source>
</evidence>
<evidence type="ECO:0000256" key="1">
    <source>
        <dbReference type="ARBA" id="ARBA00004141"/>
    </source>
</evidence>
<accession>A0ABM3ZTE6</accession>
<feature type="transmembrane region" description="Helical" evidence="10">
    <location>
        <begin position="165"/>
        <end position="183"/>
    </location>
</feature>
<evidence type="ECO:0000256" key="7">
    <source>
        <dbReference type="ARBA" id="ARBA00023136"/>
    </source>
</evidence>
<feature type="transmembrane region" description="Helical" evidence="10">
    <location>
        <begin position="376"/>
        <end position="401"/>
    </location>
</feature>
<gene>
    <name evidence="13" type="primary">LOC107412050</name>
</gene>
<keyword evidence="3 8" id="KW-0813">Transport</keyword>
<dbReference type="Gene3D" id="1.20.1250.20">
    <property type="entry name" value="MFS general substrate transporter like domains"/>
    <property type="match status" value="1"/>
</dbReference>
<dbReference type="GeneID" id="107412050"/>
<feature type="transmembrane region" description="Helical" evidence="10">
    <location>
        <begin position="136"/>
        <end position="153"/>
    </location>
</feature>
<keyword evidence="12" id="KW-1185">Reference proteome</keyword>
<feature type="transmembrane region" description="Helical" evidence="10">
    <location>
        <begin position="308"/>
        <end position="328"/>
    </location>
</feature>
<proteinExistence type="inferred from homology"/>
<keyword evidence="5 10" id="KW-0812">Transmembrane</keyword>
<reference evidence="13" key="1">
    <citation type="submission" date="2025-08" db="UniProtKB">
        <authorList>
            <consortium name="RefSeq"/>
        </authorList>
    </citation>
    <scope>IDENTIFICATION</scope>
    <source>
        <tissue evidence="13">Seedling</tissue>
    </source>
</reference>
<dbReference type="InterPro" id="IPR050549">
    <property type="entry name" value="MFS_Trehalose_Transporter"/>
</dbReference>
<keyword evidence="9" id="KW-0175">Coiled coil</keyword>
<dbReference type="NCBIfam" id="TIGR00879">
    <property type="entry name" value="SP"/>
    <property type="match status" value="1"/>
</dbReference>
<evidence type="ECO:0000256" key="5">
    <source>
        <dbReference type="ARBA" id="ARBA00022692"/>
    </source>
</evidence>
<dbReference type="PRINTS" id="PR00171">
    <property type="entry name" value="SUGRTRNSPORT"/>
</dbReference>
<dbReference type="InterPro" id="IPR036259">
    <property type="entry name" value="MFS_trans_sf"/>
</dbReference>
<evidence type="ECO:0000259" key="11">
    <source>
        <dbReference type="PROSITE" id="PS50850"/>
    </source>
</evidence>
<dbReference type="PROSITE" id="PS50850">
    <property type="entry name" value="MFS"/>
    <property type="match status" value="1"/>
</dbReference>
<organism evidence="12 13">
    <name type="scientific">Ziziphus jujuba</name>
    <name type="common">Chinese jujube</name>
    <name type="synonym">Ziziphus sativa</name>
    <dbReference type="NCBI Taxonomy" id="326968"/>
    <lineage>
        <taxon>Eukaryota</taxon>
        <taxon>Viridiplantae</taxon>
        <taxon>Streptophyta</taxon>
        <taxon>Embryophyta</taxon>
        <taxon>Tracheophyta</taxon>
        <taxon>Spermatophyta</taxon>
        <taxon>Magnoliopsida</taxon>
        <taxon>eudicotyledons</taxon>
        <taxon>Gunneridae</taxon>
        <taxon>Pentapetalae</taxon>
        <taxon>rosids</taxon>
        <taxon>fabids</taxon>
        <taxon>Rosales</taxon>
        <taxon>Rhamnaceae</taxon>
        <taxon>Paliureae</taxon>
        <taxon>Ziziphus</taxon>
    </lineage>
</organism>
<evidence type="ECO:0000256" key="2">
    <source>
        <dbReference type="ARBA" id="ARBA00010992"/>
    </source>
</evidence>
<feature type="domain" description="Major facilitator superfamily (MFS) profile" evidence="11">
    <location>
        <begin position="41"/>
        <end position="466"/>
    </location>
</feature>
<keyword evidence="4" id="KW-0762">Sugar transport</keyword>
<sequence>MEEGLLAMLVHEEEKFMVDEVGSCSDTLPNDSPATFSVVLSTLVALCGSLCCGFIVGYVSPAESGIMEDLNPSVADYSVFSSIGTVGGMLGGLVNGRTSDLIGRKGTMWLSEIFSLAGWFSIAFSKNVWWLKLGRVLQGFAIGLLYYVVPVYIAEITPANLRGRFTSANQLIICYGISLMYFIGNAMTWRSLAVIGAIPSMLHILGLFFIPESPRWLAKVGKEKKELEATLQCLRGKKADISQEADDIIDYTETFEKNSEGILDLFQQRYAHSLIVGVGLMALPELGGNSAIIYYASSIFADAGFSSTIGTISLAAIQIPAVTFSVLLTDKSGRRPLLMVYRYMQISAAGMCFCSFLLGLAFFFKGLHQLKVLTPIMVFIAILGYTVAFPLGMAGLPWVIVSEIFPINVKGSAGSLVSLSSWSFSWIVTYSFNFMMKWSSSGTFFIYSIVCGSAVVFIAKLVPETKGQSLEEIQASITQLNSISR</sequence>
<dbReference type="PANTHER" id="PTHR48021">
    <property type="match status" value="1"/>
</dbReference>
<feature type="transmembrane region" description="Helical" evidence="10">
    <location>
        <begin position="108"/>
        <end position="130"/>
    </location>
</feature>
<evidence type="ECO:0000256" key="6">
    <source>
        <dbReference type="ARBA" id="ARBA00022989"/>
    </source>
</evidence>
<dbReference type="SUPFAM" id="SSF103473">
    <property type="entry name" value="MFS general substrate transporter"/>
    <property type="match status" value="1"/>
</dbReference>
<feature type="transmembrane region" description="Helical" evidence="10">
    <location>
        <begin position="79"/>
        <end position="96"/>
    </location>
</feature>
<dbReference type="InterPro" id="IPR005828">
    <property type="entry name" value="MFS_sugar_transport-like"/>
</dbReference>
<keyword evidence="7 10" id="KW-0472">Membrane</keyword>
<feature type="coiled-coil region" evidence="9">
    <location>
        <begin position="217"/>
        <end position="244"/>
    </location>
</feature>
<feature type="transmembrane region" description="Helical" evidence="10">
    <location>
        <begin position="189"/>
        <end position="210"/>
    </location>
</feature>
<evidence type="ECO:0000256" key="3">
    <source>
        <dbReference type="ARBA" id="ARBA00022448"/>
    </source>
</evidence>
<dbReference type="Proteomes" id="UP001652623">
    <property type="component" value="Chromosome 10"/>
</dbReference>
<evidence type="ECO:0000313" key="13">
    <source>
        <dbReference type="RefSeq" id="XP_060667755.1"/>
    </source>
</evidence>
<name>A0ABM3ZTE6_ZIZJJ</name>
<evidence type="ECO:0000256" key="9">
    <source>
        <dbReference type="SAM" id="Coils"/>
    </source>
</evidence>
<dbReference type="Pfam" id="PF00083">
    <property type="entry name" value="Sugar_tr"/>
    <property type="match status" value="1"/>
</dbReference>
<feature type="transmembrane region" description="Helical" evidence="10">
    <location>
        <begin position="274"/>
        <end position="296"/>
    </location>
</feature>
<feature type="transmembrane region" description="Helical" evidence="10">
    <location>
        <begin position="38"/>
        <end position="59"/>
    </location>
</feature>
<feature type="transmembrane region" description="Helical" evidence="10">
    <location>
        <begin position="444"/>
        <end position="462"/>
    </location>
</feature>
<dbReference type="InterPro" id="IPR005829">
    <property type="entry name" value="Sugar_transporter_CS"/>
</dbReference>
<feature type="transmembrane region" description="Helical" evidence="10">
    <location>
        <begin position="413"/>
        <end position="432"/>
    </location>
</feature>
<dbReference type="PROSITE" id="PS00217">
    <property type="entry name" value="SUGAR_TRANSPORT_2"/>
    <property type="match status" value="1"/>
</dbReference>
<dbReference type="InterPro" id="IPR044775">
    <property type="entry name" value="MFS_ERD6/Tret1-like"/>
</dbReference>
<dbReference type="CDD" id="cd17358">
    <property type="entry name" value="MFS_GLUT6_8_Class3_like"/>
    <property type="match status" value="1"/>
</dbReference>
<keyword evidence="6 10" id="KW-1133">Transmembrane helix</keyword>